<dbReference type="Proteomes" id="UP000829720">
    <property type="component" value="Unassembled WGS sequence"/>
</dbReference>
<sequence length="120" mass="12881">MLMPISSVLLTISASLCRAGVVHTTDDGEGYLSKDNSTNTLTAVPLALVPTQPPTDLQNQPITDLTRAEHFMSDESLLNTLIPIAAAAVFLLMVMCSIFCVIRCSAYPQGVPGSIIHYYP</sequence>
<gene>
    <name evidence="3" type="ORF">AGOR_G00237180</name>
</gene>
<dbReference type="EMBL" id="JAERUA010000024">
    <property type="protein sequence ID" value="KAI1882661.1"/>
    <property type="molecule type" value="Genomic_DNA"/>
</dbReference>
<accession>A0A8T3CF58</accession>
<evidence type="ECO:0000313" key="4">
    <source>
        <dbReference type="Proteomes" id="UP000829720"/>
    </source>
</evidence>
<proteinExistence type="predicted"/>
<feature type="chain" id="PRO_5035902557" evidence="2">
    <location>
        <begin position="20"/>
        <end position="120"/>
    </location>
</feature>
<comment type="caution">
    <text evidence="3">The sequence shown here is derived from an EMBL/GenBank/DDBJ whole genome shotgun (WGS) entry which is preliminary data.</text>
</comment>
<keyword evidence="1" id="KW-1133">Transmembrane helix</keyword>
<evidence type="ECO:0000313" key="3">
    <source>
        <dbReference type="EMBL" id="KAI1882661.1"/>
    </source>
</evidence>
<feature type="transmembrane region" description="Helical" evidence="1">
    <location>
        <begin position="81"/>
        <end position="102"/>
    </location>
</feature>
<protein>
    <submittedName>
        <fullName evidence="3">Uncharacterized protein</fullName>
    </submittedName>
</protein>
<feature type="signal peptide" evidence="2">
    <location>
        <begin position="1"/>
        <end position="19"/>
    </location>
</feature>
<keyword evidence="1" id="KW-0472">Membrane</keyword>
<keyword evidence="2" id="KW-0732">Signal</keyword>
<reference evidence="3" key="1">
    <citation type="submission" date="2021-01" db="EMBL/GenBank/DDBJ databases">
        <authorList>
            <person name="Zahm M."/>
            <person name="Roques C."/>
            <person name="Cabau C."/>
            <person name="Klopp C."/>
            <person name="Donnadieu C."/>
            <person name="Jouanno E."/>
            <person name="Lampietro C."/>
            <person name="Louis A."/>
            <person name="Herpin A."/>
            <person name="Echchiki A."/>
            <person name="Berthelot C."/>
            <person name="Parey E."/>
            <person name="Roest-Crollius H."/>
            <person name="Braasch I."/>
            <person name="Postlethwait J."/>
            <person name="Bobe J."/>
            <person name="Montfort J."/>
            <person name="Bouchez O."/>
            <person name="Begum T."/>
            <person name="Mejri S."/>
            <person name="Adams A."/>
            <person name="Chen W.-J."/>
            <person name="Guiguen Y."/>
        </authorList>
    </citation>
    <scope>NUCLEOTIDE SEQUENCE</scope>
    <source>
        <tissue evidence="3">Blood</tissue>
    </source>
</reference>
<evidence type="ECO:0000256" key="2">
    <source>
        <dbReference type="SAM" id="SignalP"/>
    </source>
</evidence>
<dbReference type="AlphaFoldDB" id="A0A8T3CF58"/>
<keyword evidence="4" id="KW-1185">Reference proteome</keyword>
<name>A0A8T3CF58_9TELE</name>
<keyword evidence="1" id="KW-0812">Transmembrane</keyword>
<evidence type="ECO:0000256" key="1">
    <source>
        <dbReference type="SAM" id="Phobius"/>
    </source>
</evidence>
<organism evidence="3 4">
    <name type="scientific">Albula goreensis</name>
    <dbReference type="NCBI Taxonomy" id="1534307"/>
    <lineage>
        <taxon>Eukaryota</taxon>
        <taxon>Metazoa</taxon>
        <taxon>Chordata</taxon>
        <taxon>Craniata</taxon>
        <taxon>Vertebrata</taxon>
        <taxon>Euteleostomi</taxon>
        <taxon>Actinopterygii</taxon>
        <taxon>Neopterygii</taxon>
        <taxon>Teleostei</taxon>
        <taxon>Albuliformes</taxon>
        <taxon>Albulidae</taxon>
        <taxon>Albula</taxon>
    </lineage>
</organism>